<evidence type="ECO:0000256" key="4">
    <source>
        <dbReference type="ARBA" id="ARBA00023163"/>
    </source>
</evidence>
<evidence type="ECO:0000259" key="5">
    <source>
        <dbReference type="PROSITE" id="PS01124"/>
    </source>
</evidence>
<dbReference type="InterPro" id="IPR018062">
    <property type="entry name" value="HTH_AraC-typ_CS"/>
</dbReference>
<dbReference type="InterPro" id="IPR018060">
    <property type="entry name" value="HTH_AraC"/>
</dbReference>
<keyword evidence="7" id="KW-1185">Reference proteome</keyword>
<evidence type="ECO:0000256" key="2">
    <source>
        <dbReference type="ARBA" id="ARBA00023125"/>
    </source>
</evidence>
<gene>
    <name evidence="6" type="ORF">FHS97_002603</name>
</gene>
<dbReference type="InterPro" id="IPR011051">
    <property type="entry name" value="RmlC_Cupin_sf"/>
</dbReference>
<keyword evidence="1" id="KW-0805">Transcription regulation</keyword>
<dbReference type="PROSITE" id="PS01124">
    <property type="entry name" value="HTH_ARAC_FAMILY_2"/>
    <property type="match status" value="1"/>
</dbReference>
<dbReference type="RefSeq" id="WP_343053446.1">
    <property type="nucleotide sequence ID" value="NZ_BAABAR010000019.1"/>
</dbReference>
<dbReference type="Pfam" id="PF12833">
    <property type="entry name" value="HTH_18"/>
    <property type="match status" value="1"/>
</dbReference>
<dbReference type="SUPFAM" id="SSF46689">
    <property type="entry name" value="Homeodomain-like"/>
    <property type="match status" value="1"/>
</dbReference>
<evidence type="ECO:0000313" key="6">
    <source>
        <dbReference type="EMBL" id="MBB5726660.1"/>
    </source>
</evidence>
<organism evidence="6 7">
    <name type="scientific">Sphingomonas endophytica</name>
    <dbReference type="NCBI Taxonomy" id="869719"/>
    <lineage>
        <taxon>Bacteria</taxon>
        <taxon>Pseudomonadati</taxon>
        <taxon>Pseudomonadota</taxon>
        <taxon>Alphaproteobacteria</taxon>
        <taxon>Sphingomonadales</taxon>
        <taxon>Sphingomonadaceae</taxon>
        <taxon>Sphingomonas</taxon>
    </lineage>
</organism>
<dbReference type="EMBL" id="JACIJN010000008">
    <property type="protein sequence ID" value="MBB5726660.1"/>
    <property type="molecule type" value="Genomic_DNA"/>
</dbReference>
<dbReference type="Gene3D" id="1.10.10.60">
    <property type="entry name" value="Homeodomain-like"/>
    <property type="match status" value="1"/>
</dbReference>
<keyword evidence="4" id="KW-0804">Transcription</keyword>
<dbReference type="Pfam" id="PF02311">
    <property type="entry name" value="AraC_binding"/>
    <property type="match status" value="1"/>
</dbReference>
<evidence type="ECO:0000256" key="3">
    <source>
        <dbReference type="ARBA" id="ARBA00023159"/>
    </source>
</evidence>
<dbReference type="CDD" id="cd06124">
    <property type="entry name" value="cupin_NimR-like_N"/>
    <property type="match status" value="1"/>
</dbReference>
<proteinExistence type="predicted"/>
<sequence length="293" mass="31641">MSVAVPLMRRPDAAAFSPARRGLAGRSAACHRRDDDAASIVIGPGGTAGCLRPPVRGLTDEYGAGFVDPMHAHEWIQVLYACSGVMSVVTPSTSFVVPPQRALWLPAGQRHEVSCRGPVSLRTLYVDPALYPDPPPCRVIEVSDFLKALILKTVSFGADYDPQGHAGRVVTVLLDEIAAMPVAPYGVVMPGDARLLRVCRAILAHPADNRDVDDWARVAGMGRRTFTRAFKRETGMGLAVWRQQVRLMEALSLMAAGRPVTTIAFDVGYDSPSAFTAMFRRAYGVPPSLYALP</sequence>
<dbReference type="SUPFAM" id="SSF51182">
    <property type="entry name" value="RmlC-like cupins"/>
    <property type="match status" value="1"/>
</dbReference>
<dbReference type="PANTHER" id="PTHR11019">
    <property type="entry name" value="HTH-TYPE TRANSCRIPTIONAL REGULATOR NIMR"/>
    <property type="match status" value="1"/>
</dbReference>
<dbReference type="InterPro" id="IPR020449">
    <property type="entry name" value="Tscrpt_reg_AraC-type_HTH"/>
</dbReference>
<keyword evidence="3" id="KW-0010">Activator</keyword>
<dbReference type="PANTHER" id="PTHR11019:SF159">
    <property type="entry name" value="TRANSCRIPTIONAL REGULATOR-RELATED"/>
    <property type="match status" value="1"/>
</dbReference>
<name>A0ABR6N773_9SPHN</name>
<dbReference type="InterPro" id="IPR003313">
    <property type="entry name" value="AraC-bd"/>
</dbReference>
<dbReference type="InterPro" id="IPR009057">
    <property type="entry name" value="Homeodomain-like_sf"/>
</dbReference>
<dbReference type="PRINTS" id="PR00032">
    <property type="entry name" value="HTHARAC"/>
</dbReference>
<feature type="domain" description="HTH araC/xylS-type" evidence="5">
    <location>
        <begin position="196"/>
        <end position="293"/>
    </location>
</feature>
<evidence type="ECO:0000313" key="7">
    <source>
        <dbReference type="Proteomes" id="UP000560131"/>
    </source>
</evidence>
<dbReference type="Proteomes" id="UP000560131">
    <property type="component" value="Unassembled WGS sequence"/>
</dbReference>
<keyword evidence="2" id="KW-0238">DNA-binding</keyword>
<reference evidence="6 7" key="1">
    <citation type="submission" date="2020-08" db="EMBL/GenBank/DDBJ databases">
        <title>Genomic Encyclopedia of Type Strains, Phase IV (KMG-IV): sequencing the most valuable type-strain genomes for metagenomic binning, comparative biology and taxonomic classification.</title>
        <authorList>
            <person name="Goeker M."/>
        </authorList>
    </citation>
    <scope>NUCLEOTIDE SEQUENCE [LARGE SCALE GENOMIC DNA]</scope>
    <source>
        <strain evidence="6 7">DSM 101535</strain>
    </source>
</reference>
<dbReference type="PROSITE" id="PS00041">
    <property type="entry name" value="HTH_ARAC_FAMILY_1"/>
    <property type="match status" value="1"/>
</dbReference>
<dbReference type="Gene3D" id="2.60.120.10">
    <property type="entry name" value="Jelly Rolls"/>
    <property type="match status" value="1"/>
</dbReference>
<protein>
    <submittedName>
        <fullName evidence="6">AraC-like DNA-binding protein/mannose-6-phosphate isomerase-like protein (Cupin superfamily)</fullName>
    </submittedName>
</protein>
<dbReference type="InterPro" id="IPR014710">
    <property type="entry name" value="RmlC-like_jellyroll"/>
</dbReference>
<comment type="caution">
    <text evidence="6">The sequence shown here is derived from an EMBL/GenBank/DDBJ whole genome shotgun (WGS) entry which is preliminary data.</text>
</comment>
<accession>A0ABR6N773</accession>
<evidence type="ECO:0000256" key="1">
    <source>
        <dbReference type="ARBA" id="ARBA00023015"/>
    </source>
</evidence>
<dbReference type="SMART" id="SM00342">
    <property type="entry name" value="HTH_ARAC"/>
    <property type="match status" value="1"/>
</dbReference>